<dbReference type="PANTHER" id="PTHR11851:SF49">
    <property type="entry name" value="MITOCHONDRIAL-PROCESSING PEPTIDASE SUBUNIT ALPHA"/>
    <property type="match status" value="1"/>
</dbReference>
<evidence type="ECO:0000256" key="1">
    <source>
        <dbReference type="ARBA" id="ARBA00007261"/>
    </source>
</evidence>
<evidence type="ECO:0000256" key="2">
    <source>
        <dbReference type="RuleBase" id="RU004447"/>
    </source>
</evidence>
<dbReference type="AlphaFoldDB" id="A0A538TWL5"/>
<name>A0A538TWL5_UNCEI</name>
<proteinExistence type="inferred from homology"/>
<reference evidence="5 6" key="1">
    <citation type="journal article" date="2019" name="Nat. Microbiol.">
        <title>Mediterranean grassland soil C-N compound turnover is dependent on rainfall and depth, and is mediated by genomically divergent microorganisms.</title>
        <authorList>
            <person name="Diamond S."/>
            <person name="Andeer P.F."/>
            <person name="Li Z."/>
            <person name="Crits-Christoph A."/>
            <person name="Burstein D."/>
            <person name="Anantharaman K."/>
            <person name="Lane K.R."/>
            <person name="Thomas B.C."/>
            <person name="Pan C."/>
            <person name="Northen T.R."/>
            <person name="Banfield J.F."/>
        </authorList>
    </citation>
    <scope>NUCLEOTIDE SEQUENCE [LARGE SCALE GENOMIC DNA]</scope>
    <source>
        <strain evidence="5">WS_11</strain>
    </source>
</reference>
<dbReference type="GO" id="GO:0046872">
    <property type="term" value="F:metal ion binding"/>
    <property type="evidence" value="ECO:0007669"/>
    <property type="project" value="InterPro"/>
</dbReference>
<dbReference type="SUPFAM" id="SSF63411">
    <property type="entry name" value="LuxS/MPP-like metallohydrolase"/>
    <property type="match status" value="2"/>
</dbReference>
<evidence type="ECO:0000313" key="5">
    <source>
        <dbReference type="EMBL" id="TMQ68030.1"/>
    </source>
</evidence>
<accession>A0A538TWL5</accession>
<dbReference type="PANTHER" id="PTHR11851">
    <property type="entry name" value="METALLOPROTEASE"/>
    <property type="match status" value="1"/>
</dbReference>
<comment type="caution">
    <text evidence="5">The sequence shown here is derived from an EMBL/GenBank/DDBJ whole genome shotgun (WGS) entry which is preliminary data.</text>
</comment>
<feature type="domain" description="Peptidase M16 N-terminal" evidence="3">
    <location>
        <begin position="17"/>
        <end position="162"/>
    </location>
</feature>
<gene>
    <name evidence="5" type="ORF">E6K81_16810</name>
</gene>
<evidence type="ECO:0000313" key="6">
    <source>
        <dbReference type="Proteomes" id="UP000319771"/>
    </source>
</evidence>
<dbReference type="GO" id="GO:0006508">
    <property type="term" value="P:proteolysis"/>
    <property type="evidence" value="ECO:0007669"/>
    <property type="project" value="InterPro"/>
</dbReference>
<dbReference type="InterPro" id="IPR011249">
    <property type="entry name" value="Metalloenz_LuxS/M16"/>
</dbReference>
<dbReference type="Gene3D" id="3.30.830.10">
    <property type="entry name" value="Metalloenzyme, LuxS/M16 peptidase-like"/>
    <property type="match status" value="2"/>
</dbReference>
<organism evidence="5 6">
    <name type="scientific">Eiseniibacteriota bacterium</name>
    <dbReference type="NCBI Taxonomy" id="2212470"/>
    <lineage>
        <taxon>Bacteria</taxon>
        <taxon>Candidatus Eiseniibacteriota</taxon>
    </lineage>
</organism>
<evidence type="ECO:0000259" key="3">
    <source>
        <dbReference type="Pfam" id="PF00675"/>
    </source>
</evidence>
<dbReference type="InterPro" id="IPR011765">
    <property type="entry name" value="Pept_M16_N"/>
</dbReference>
<sequence>MERTYRKSVTPSGITLLTETMPERLTCSLGLWVKCGARDEPAEWLGISHLVEHMLFKGTGRRDARAIAQSLESLGGHLDAFTAREQVCVYARALGENLPEVVDVLADIVCRSTLAPVEVEREKAIVREEILSYEDNPEEKINDLLSEQVWGGHALGQPILGTAETVDALTAAQLRDYHARRYRPENLLVSAVGPLEHERVAALVERHFAPPTGEPMPLSAAPPPFRPSVRHEVSDLQQLYISLGTRAVPYADAGNPVLSVLNTLLGGGMSSRLFQSVREEAGLAYSVYSVPDLYRDAGMLSIHMGVLPERGREALARTRDELERLRRDGPDEEEFVAAQRQLKGGVVMDNESISTRVIQLAHEEIYRGGYASLQEQIDRVLSVTREQVADAARHYLDPSRFALTALGPAPGGPLSEKDWAVAG</sequence>
<dbReference type="Proteomes" id="UP000319771">
    <property type="component" value="Unassembled WGS sequence"/>
</dbReference>
<dbReference type="InterPro" id="IPR001431">
    <property type="entry name" value="Pept_M16_Zn_BS"/>
</dbReference>
<evidence type="ECO:0000259" key="4">
    <source>
        <dbReference type="Pfam" id="PF05193"/>
    </source>
</evidence>
<protein>
    <submittedName>
        <fullName evidence="5">Insulinase family protein</fullName>
    </submittedName>
</protein>
<dbReference type="PROSITE" id="PS00143">
    <property type="entry name" value="INSULINASE"/>
    <property type="match status" value="1"/>
</dbReference>
<dbReference type="InterPro" id="IPR007863">
    <property type="entry name" value="Peptidase_M16_C"/>
</dbReference>
<comment type="similarity">
    <text evidence="1 2">Belongs to the peptidase M16 family.</text>
</comment>
<feature type="domain" description="Peptidase M16 C-terminal" evidence="4">
    <location>
        <begin position="169"/>
        <end position="342"/>
    </location>
</feature>
<dbReference type="InterPro" id="IPR050361">
    <property type="entry name" value="MPP/UQCRC_Complex"/>
</dbReference>
<dbReference type="Pfam" id="PF05193">
    <property type="entry name" value="Peptidase_M16_C"/>
    <property type="match status" value="1"/>
</dbReference>
<dbReference type="EMBL" id="VBPB01000401">
    <property type="protein sequence ID" value="TMQ68030.1"/>
    <property type="molecule type" value="Genomic_DNA"/>
</dbReference>
<dbReference type="Pfam" id="PF00675">
    <property type="entry name" value="Peptidase_M16"/>
    <property type="match status" value="1"/>
</dbReference>
<dbReference type="GO" id="GO:0004222">
    <property type="term" value="F:metalloendopeptidase activity"/>
    <property type="evidence" value="ECO:0007669"/>
    <property type="project" value="InterPro"/>
</dbReference>